<comment type="caution">
    <text evidence="3">The sequence shown here is derived from an EMBL/GenBank/DDBJ whole genome shotgun (WGS) entry which is preliminary data.</text>
</comment>
<keyword evidence="4" id="KW-1185">Reference proteome</keyword>
<feature type="domain" description="CHASE3" evidence="2">
    <location>
        <begin position="44"/>
        <end position="161"/>
    </location>
</feature>
<evidence type="ECO:0000313" key="3">
    <source>
        <dbReference type="EMBL" id="MFN2976581.1"/>
    </source>
</evidence>
<sequence length="225" mass="24669">MPNRRRDQSGRLARALSVIAGLGLVVGAVAAILFSVLVATTRADIARSNRILLVGSELLSDMKDLETGERGYVITADPNYLAPYYASESVLDSELARLEIPDAQRAPLTREVTAKRAFAREVIDSINQNGEQSARALILSGRDKMLMDQVRTTVHTIQNNASEDITRKERRQSRWSPVLQLIGAVGFSVAFLAVLTLAILRRRAERASIALLSRVMDNAPTSAWA</sequence>
<accession>A0ABW9KLB0</accession>
<feature type="transmembrane region" description="Helical" evidence="1">
    <location>
        <begin position="178"/>
        <end position="200"/>
    </location>
</feature>
<name>A0ABW9KLB0_9BACT</name>
<feature type="transmembrane region" description="Helical" evidence="1">
    <location>
        <begin position="12"/>
        <end position="39"/>
    </location>
</feature>
<dbReference type="EMBL" id="JBJYXY010000001">
    <property type="protein sequence ID" value="MFN2976581.1"/>
    <property type="molecule type" value="Genomic_DNA"/>
</dbReference>
<keyword evidence="1" id="KW-0472">Membrane</keyword>
<keyword evidence="1" id="KW-0812">Transmembrane</keyword>
<dbReference type="RefSeq" id="WP_409446107.1">
    <property type="nucleotide sequence ID" value="NZ_JBJYXY010000001.1"/>
</dbReference>
<keyword evidence="1" id="KW-1133">Transmembrane helix</keyword>
<protein>
    <submittedName>
        <fullName evidence="3">CHASE3 domain-containing protein</fullName>
    </submittedName>
</protein>
<reference evidence="3 4" key="1">
    <citation type="submission" date="2024-12" db="EMBL/GenBank/DDBJ databases">
        <authorList>
            <person name="Lee Y."/>
        </authorList>
    </citation>
    <scope>NUCLEOTIDE SEQUENCE [LARGE SCALE GENOMIC DNA]</scope>
    <source>
        <strain evidence="3 4">03SUJ4</strain>
    </source>
</reference>
<proteinExistence type="predicted"/>
<dbReference type="InterPro" id="IPR007891">
    <property type="entry name" value="CHASE3"/>
</dbReference>
<gene>
    <name evidence="3" type="ORF">ACK2TP_12475</name>
</gene>
<evidence type="ECO:0000313" key="4">
    <source>
        <dbReference type="Proteomes" id="UP001634747"/>
    </source>
</evidence>
<evidence type="ECO:0000259" key="2">
    <source>
        <dbReference type="Pfam" id="PF05227"/>
    </source>
</evidence>
<dbReference type="CDD" id="cd19410">
    <property type="entry name" value="HK9-like_sensor"/>
    <property type="match status" value="1"/>
</dbReference>
<dbReference type="Proteomes" id="UP001634747">
    <property type="component" value="Unassembled WGS sequence"/>
</dbReference>
<evidence type="ECO:0000256" key="1">
    <source>
        <dbReference type="SAM" id="Phobius"/>
    </source>
</evidence>
<dbReference type="Pfam" id="PF05227">
    <property type="entry name" value="CHASE3"/>
    <property type="match status" value="1"/>
</dbReference>
<organism evidence="3 4">
    <name type="scientific">Terriglobus aquaticus</name>
    <dbReference type="NCBI Taxonomy" id="940139"/>
    <lineage>
        <taxon>Bacteria</taxon>
        <taxon>Pseudomonadati</taxon>
        <taxon>Acidobacteriota</taxon>
        <taxon>Terriglobia</taxon>
        <taxon>Terriglobales</taxon>
        <taxon>Acidobacteriaceae</taxon>
        <taxon>Terriglobus</taxon>
    </lineage>
</organism>